<organism evidence="2 3">
    <name type="scientific">Porphyra umbilicalis</name>
    <name type="common">Purple laver</name>
    <name type="synonym">Red alga</name>
    <dbReference type="NCBI Taxonomy" id="2786"/>
    <lineage>
        <taxon>Eukaryota</taxon>
        <taxon>Rhodophyta</taxon>
        <taxon>Bangiophyceae</taxon>
        <taxon>Bangiales</taxon>
        <taxon>Bangiaceae</taxon>
        <taxon>Porphyra</taxon>
    </lineage>
</organism>
<feature type="compositionally biased region" description="Basic residues" evidence="1">
    <location>
        <begin position="74"/>
        <end position="88"/>
    </location>
</feature>
<feature type="compositionally biased region" description="Basic residues" evidence="1">
    <location>
        <begin position="125"/>
        <end position="134"/>
    </location>
</feature>
<protein>
    <submittedName>
        <fullName evidence="2">Uncharacterized protein</fullName>
    </submittedName>
</protein>
<dbReference type="AlphaFoldDB" id="A0A1X6NQ85"/>
<evidence type="ECO:0000256" key="1">
    <source>
        <dbReference type="SAM" id="MobiDB-lite"/>
    </source>
</evidence>
<name>A0A1X6NQ85_PORUM</name>
<reference evidence="2 3" key="1">
    <citation type="submission" date="2017-03" db="EMBL/GenBank/DDBJ databases">
        <title>WGS assembly of Porphyra umbilicalis.</title>
        <authorList>
            <person name="Brawley S.H."/>
            <person name="Blouin N.A."/>
            <person name="Ficko-Blean E."/>
            <person name="Wheeler G.L."/>
            <person name="Lohr M."/>
            <person name="Goodson H.V."/>
            <person name="Jenkins J.W."/>
            <person name="Blaby-Haas C.E."/>
            <person name="Helliwell K.E."/>
            <person name="Chan C."/>
            <person name="Marriage T."/>
            <person name="Bhattacharya D."/>
            <person name="Klein A.S."/>
            <person name="Badis Y."/>
            <person name="Brodie J."/>
            <person name="Cao Y."/>
            <person name="Collen J."/>
            <person name="Dittami S.M."/>
            <person name="Gachon C.M."/>
            <person name="Green B.R."/>
            <person name="Karpowicz S."/>
            <person name="Kim J.W."/>
            <person name="Kudahl U."/>
            <person name="Lin S."/>
            <person name="Michel G."/>
            <person name="Mittag M."/>
            <person name="Olson B.J."/>
            <person name="Pangilinan J."/>
            <person name="Peng Y."/>
            <person name="Qiu H."/>
            <person name="Shu S."/>
            <person name="Singer J.T."/>
            <person name="Smith A.G."/>
            <person name="Sprecher B.N."/>
            <person name="Wagner V."/>
            <person name="Wang W."/>
            <person name="Wang Z.-Y."/>
            <person name="Yan J."/>
            <person name="Yarish C."/>
            <person name="Zoeuner-Riek S."/>
            <person name="Zhuang Y."/>
            <person name="Zou Y."/>
            <person name="Lindquist E.A."/>
            <person name="Grimwood J."/>
            <person name="Barry K."/>
            <person name="Rokhsar D.S."/>
            <person name="Schmutz J."/>
            <person name="Stiller J.W."/>
            <person name="Grossman A.R."/>
            <person name="Prochnik S.E."/>
        </authorList>
    </citation>
    <scope>NUCLEOTIDE SEQUENCE [LARGE SCALE GENOMIC DNA]</scope>
    <source>
        <strain evidence="2">4086291</strain>
    </source>
</reference>
<proteinExistence type="predicted"/>
<feature type="compositionally biased region" description="Basic residues" evidence="1">
    <location>
        <begin position="101"/>
        <end position="111"/>
    </location>
</feature>
<gene>
    <name evidence="2" type="ORF">BU14_0731s0008</name>
</gene>
<sequence>MPVAYIFPPPLGGGGHPQRTRRDPSRLPGCPRPYLPHPGRPQCSPGRCCRHGLLTWRRARPPRLPPADVPRGGAGRRYRRLPSRRRLRPGVAGSAAPPPNRRCRRRRHLHPMGRLPRPLPDVHRPPRPGRPRPVWRRQWHARDGAPSPCTDAALLRHHF</sequence>
<evidence type="ECO:0000313" key="2">
    <source>
        <dbReference type="EMBL" id="OSX70533.1"/>
    </source>
</evidence>
<accession>A0A1X6NQ85</accession>
<feature type="region of interest" description="Disordered" evidence="1">
    <location>
        <begin position="1"/>
        <end position="30"/>
    </location>
</feature>
<feature type="region of interest" description="Disordered" evidence="1">
    <location>
        <begin position="60"/>
        <end position="134"/>
    </location>
</feature>
<dbReference type="Proteomes" id="UP000218209">
    <property type="component" value="Unassembled WGS sequence"/>
</dbReference>
<dbReference type="EMBL" id="KV919243">
    <property type="protein sequence ID" value="OSX70533.1"/>
    <property type="molecule type" value="Genomic_DNA"/>
</dbReference>
<keyword evidence="3" id="KW-1185">Reference proteome</keyword>
<evidence type="ECO:0000313" key="3">
    <source>
        <dbReference type="Proteomes" id="UP000218209"/>
    </source>
</evidence>